<comment type="caution">
    <text evidence="19">The sequence shown here is derived from an EMBL/GenBank/DDBJ whole genome shotgun (WGS) entry which is preliminary data.</text>
</comment>
<dbReference type="GO" id="GO:0008270">
    <property type="term" value="F:zinc ion binding"/>
    <property type="evidence" value="ECO:0007669"/>
    <property type="project" value="InterPro"/>
</dbReference>
<evidence type="ECO:0000259" key="18">
    <source>
        <dbReference type="Pfam" id="PF08240"/>
    </source>
</evidence>
<dbReference type="FunFam" id="3.40.50.720:FF:000068">
    <property type="entry name" value="Sorbitol dehydrogenase"/>
    <property type="match status" value="1"/>
</dbReference>
<dbReference type="Gene3D" id="3.40.50.720">
    <property type="entry name" value="NAD(P)-binding Rossmann-like Domain"/>
    <property type="match status" value="1"/>
</dbReference>
<dbReference type="GO" id="GO:0050019">
    <property type="term" value="F:L-arabinitol 4-dehydrogenase activity"/>
    <property type="evidence" value="ECO:0007669"/>
    <property type="project" value="UniProtKB-EC"/>
</dbReference>
<dbReference type="InterPro" id="IPR002328">
    <property type="entry name" value="ADH_Zn_CS"/>
</dbReference>
<evidence type="ECO:0000256" key="14">
    <source>
        <dbReference type="ARBA" id="ARBA00039783"/>
    </source>
</evidence>
<evidence type="ECO:0000256" key="5">
    <source>
        <dbReference type="ARBA" id="ARBA00022935"/>
    </source>
</evidence>
<dbReference type="RefSeq" id="XP_046011782.1">
    <property type="nucleotide sequence ID" value="XM_046158892.1"/>
</dbReference>
<dbReference type="SUPFAM" id="SSF50129">
    <property type="entry name" value="GroES-like"/>
    <property type="match status" value="1"/>
</dbReference>
<accession>A0A9P8Y515</accession>
<dbReference type="InterPro" id="IPR036291">
    <property type="entry name" value="NAD(P)-bd_dom_sf"/>
</dbReference>
<feature type="domain" description="Alcohol dehydrogenase-like N-terminal" evidence="18">
    <location>
        <begin position="27"/>
        <end position="144"/>
    </location>
</feature>
<keyword evidence="6" id="KW-0560">Oxidoreductase</keyword>
<evidence type="ECO:0000256" key="1">
    <source>
        <dbReference type="ARBA" id="ARBA00001947"/>
    </source>
</evidence>
<keyword evidence="20" id="KW-1185">Reference proteome</keyword>
<dbReference type="GO" id="GO:0019568">
    <property type="term" value="P:arabinose catabolic process"/>
    <property type="evidence" value="ECO:0007669"/>
    <property type="project" value="UniProtKB-KW"/>
</dbReference>
<evidence type="ECO:0000256" key="12">
    <source>
        <dbReference type="ARBA" id="ARBA00037881"/>
    </source>
</evidence>
<dbReference type="EMBL" id="JAGTJQ010000006">
    <property type="protein sequence ID" value="KAH7029494.1"/>
    <property type="molecule type" value="Genomic_DNA"/>
</dbReference>
<dbReference type="Pfam" id="PF00107">
    <property type="entry name" value="ADH_zinc_N"/>
    <property type="match status" value="1"/>
</dbReference>
<dbReference type="GO" id="GO:0046526">
    <property type="term" value="F:D-xylulose reductase activity"/>
    <property type="evidence" value="ECO:0007669"/>
    <property type="project" value="UniProtKB-EC"/>
</dbReference>
<dbReference type="EC" id="1.1.1.12" evidence="13"/>
<evidence type="ECO:0000256" key="2">
    <source>
        <dbReference type="ARBA" id="ARBA00008072"/>
    </source>
</evidence>
<comment type="cofactor">
    <cofactor evidence="1 16">
        <name>Zn(2+)</name>
        <dbReference type="ChEBI" id="CHEBI:29105"/>
    </cofactor>
</comment>
<feature type="domain" description="Alcohol dehydrogenase-like C-terminal" evidence="17">
    <location>
        <begin position="185"/>
        <end position="331"/>
    </location>
</feature>
<keyword evidence="3 16" id="KW-0479">Metal-binding</keyword>
<evidence type="ECO:0000256" key="3">
    <source>
        <dbReference type="ARBA" id="ARBA00022723"/>
    </source>
</evidence>
<comment type="function">
    <text evidence="8">Xylitol dehydrogenase which catalyzes the conversion of xylitol to D-xylulose. Xylose is a major component of hemicelluloses such as xylan. Most fungi utilize D-xylose via three enzymatic reactions, xylose reductase (XR), xylitol dehydrogenase (XDH), and xylulokinase, to form xylulose 5-phosphate, which enters pentose phosphate pathway.</text>
</comment>
<dbReference type="PANTHER" id="PTHR43161:SF9">
    <property type="entry name" value="SORBITOL DEHYDROGENASE"/>
    <property type="match status" value="1"/>
</dbReference>
<gene>
    <name evidence="19" type="ORF">B0I36DRAFT_364028</name>
</gene>
<dbReference type="GO" id="GO:0003939">
    <property type="term" value="F:L-iditol 2-dehydrogenase (NAD+) activity"/>
    <property type="evidence" value="ECO:0007669"/>
    <property type="project" value="TreeGrafter"/>
</dbReference>
<evidence type="ECO:0000313" key="19">
    <source>
        <dbReference type="EMBL" id="KAH7029494.1"/>
    </source>
</evidence>
<dbReference type="PROSITE" id="PS00059">
    <property type="entry name" value="ADH_ZINC"/>
    <property type="match status" value="1"/>
</dbReference>
<dbReference type="InterPro" id="IPR045306">
    <property type="entry name" value="SDH-like"/>
</dbReference>
<dbReference type="Pfam" id="PF08240">
    <property type="entry name" value="ADH_N"/>
    <property type="match status" value="1"/>
</dbReference>
<evidence type="ECO:0000256" key="6">
    <source>
        <dbReference type="ARBA" id="ARBA00023002"/>
    </source>
</evidence>
<dbReference type="Proteomes" id="UP000756346">
    <property type="component" value="Unassembled WGS sequence"/>
</dbReference>
<sequence>MQNPSVLLSGPGQVAIKDLALPEITDANDVIIRIAYTGVCGSDVHFWRSGGIRACVSADAPLVMGHEASGTIHAVGPSATHLFAPGDRVAIEPGVSCRTCQPCKAGRYNLCPRMRFAADPASGTHGTLSRFFKSAADFCYRLPDGVGLRDGVLIEPLAVAVHAVRLAGILGEPGKKVVVFGAGTVGLFCAAVAREFGAAAVVSVDLLPAKLQVARRLVGEDTCRTWVPDGSLSPVDNAEKLKKECGLSSAVVDGGDDGEGGAHVVLEATGAEVSVQTSIYTLRPGGVYVQVGMGKRNIDFPIAEIGEREITVKGCFRYGPGDFAIAMDLVARGKISLDGLVTGEFAFDKAWEAWESTGRGEGIKNVISGPGA</sequence>
<dbReference type="EC" id="1.1.1.9" evidence="10"/>
<dbReference type="InterPro" id="IPR011032">
    <property type="entry name" value="GroES-like_sf"/>
</dbReference>
<keyword evidence="5" id="KW-0054">Arabinose catabolism</keyword>
<dbReference type="CDD" id="cd05285">
    <property type="entry name" value="sorbitol_DH"/>
    <property type="match status" value="1"/>
</dbReference>
<evidence type="ECO:0000256" key="7">
    <source>
        <dbReference type="ARBA" id="ARBA00023027"/>
    </source>
</evidence>
<dbReference type="PANTHER" id="PTHR43161">
    <property type="entry name" value="SORBITOL DEHYDROGENASE"/>
    <property type="match status" value="1"/>
</dbReference>
<keyword evidence="7" id="KW-0520">NAD</keyword>
<evidence type="ECO:0000256" key="16">
    <source>
        <dbReference type="RuleBase" id="RU361277"/>
    </source>
</evidence>
<keyword evidence="4 16" id="KW-0862">Zinc</keyword>
<evidence type="ECO:0000256" key="9">
    <source>
        <dbReference type="ARBA" id="ARBA00025713"/>
    </source>
</evidence>
<comment type="pathway">
    <text evidence="12">Carbohydrate degradation; L-arabinose degradation via L-arabinitol; D-xylulose 5-phosphate from L-arabinose (fungal route): step 2/5.</text>
</comment>
<evidence type="ECO:0000256" key="13">
    <source>
        <dbReference type="ARBA" id="ARBA00038954"/>
    </source>
</evidence>
<dbReference type="Gene3D" id="3.90.180.10">
    <property type="entry name" value="Medium-chain alcohol dehydrogenases, catalytic domain"/>
    <property type="match status" value="1"/>
</dbReference>
<reference evidence="19" key="1">
    <citation type="journal article" date="2021" name="Nat. Commun.">
        <title>Genetic determinants of endophytism in the Arabidopsis root mycobiome.</title>
        <authorList>
            <person name="Mesny F."/>
            <person name="Miyauchi S."/>
            <person name="Thiergart T."/>
            <person name="Pickel B."/>
            <person name="Atanasova L."/>
            <person name="Karlsson M."/>
            <person name="Huettel B."/>
            <person name="Barry K.W."/>
            <person name="Haridas S."/>
            <person name="Chen C."/>
            <person name="Bauer D."/>
            <person name="Andreopoulos W."/>
            <person name="Pangilinan J."/>
            <person name="LaButti K."/>
            <person name="Riley R."/>
            <person name="Lipzen A."/>
            <person name="Clum A."/>
            <person name="Drula E."/>
            <person name="Henrissat B."/>
            <person name="Kohler A."/>
            <person name="Grigoriev I.V."/>
            <person name="Martin F.M."/>
            <person name="Hacquard S."/>
        </authorList>
    </citation>
    <scope>NUCLEOTIDE SEQUENCE</scope>
    <source>
        <strain evidence="19">MPI-CAGE-CH-0230</strain>
    </source>
</reference>
<organism evidence="19 20">
    <name type="scientific">Microdochium trichocladiopsis</name>
    <dbReference type="NCBI Taxonomy" id="1682393"/>
    <lineage>
        <taxon>Eukaryota</taxon>
        <taxon>Fungi</taxon>
        <taxon>Dikarya</taxon>
        <taxon>Ascomycota</taxon>
        <taxon>Pezizomycotina</taxon>
        <taxon>Sordariomycetes</taxon>
        <taxon>Xylariomycetidae</taxon>
        <taxon>Xylariales</taxon>
        <taxon>Microdochiaceae</taxon>
        <taxon>Microdochium</taxon>
    </lineage>
</organism>
<evidence type="ECO:0000256" key="15">
    <source>
        <dbReference type="ARBA" id="ARBA00049317"/>
    </source>
</evidence>
<keyword evidence="5" id="KW-0119">Carbohydrate metabolism</keyword>
<dbReference type="AlphaFoldDB" id="A0A9P8Y515"/>
<dbReference type="GeneID" id="70188438"/>
<comment type="catalytic activity">
    <reaction evidence="15">
        <text>L-arabinitol + NAD(+) = L-xylulose + NADH + H(+)</text>
        <dbReference type="Rhea" id="RHEA:16381"/>
        <dbReference type="ChEBI" id="CHEBI:15378"/>
        <dbReference type="ChEBI" id="CHEBI:17399"/>
        <dbReference type="ChEBI" id="CHEBI:18403"/>
        <dbReference type="ChEBI" id="CHEBI:57540"/>
        <dbReference type="ChEBI" id="CHEBI:57945"/>
        <dbReference type="EC" id="1.1.1.12"/>
    </reaction>
</comment>
<dbReference type="SUPFAM" id="SSF51735">
    <property type="entry name" value="NAD(P)-binding Rossmann-fold domains"/>
    <property type="match status" value="1"/>
</dbReference>
<evidence type="ECO:0000256" key="10">
    <source>
        <dbReference type="ARBA" id="ARBA00026119"/>
    </source>
</evidence>
<dbReference type="InterPro" id="IPR013154">
    <property type="entry name" value="ADH-like_N"/>
</dbReference>
<protein>
    <recommendedName>
        <fullName evidence="14">L-arabinitol 4-dehydrogenase</fullName>
        <ecNumber evidence="13">1.1.1.12</ecNumber>
        <ecNumber evidence="10">1.1.1.9</ecNumber>
    </recommendedName>
    <alternativeName>
        <fullName evidence="11">Xylitol dehydrogenase A</fullName>
    </alternativeName>
</protein>
<proteinExistence type="inferred from homology"/>
<dbReference type="OrthoDB" id="3941538at2759"/>
<evidence type="ECO:0000256" key="8">
    <source>
        <dbReference type="ARBA" id="ARBA00024843"/>
    </source>
</evidence>
<dbReference type="GO" id="GO:0006062">
    <property type="term" value="P:sorbitol catabolic process"/>
    <property type="evidence" value="ECO:0007669"/>
    <property type="project" value="TreeGrafter"/>
</dbReference>
<evidence type="ECO:0000256" key="4">
    <source>
        <dbReference type="ARBA" id="ARBA00022833"/>
    </source>
</evidence>
<dbReference type="InterPro" id="IPR013149">
    <property type="entry name" value="ADH-like_C"/>
</dbReference>
<evidence type="ECO:0000313" key="20">
    <source>
        <dbReference type="Proteomes" id="UP000756346"/>
    </source>
</evidence>
<comment type="pathway">
    <text evidence="9">Carbohydrate degradation; L-arabinose degradation via L-arabinitol; D-xylulose 5-phosphate from L-arabinose (fungal route): step 4/5.</text>
</comment>
<name>A0A9P8Y515_9PEZI</name>
<evidence type="ECO:0000256" key="11">
    <source>
        <dbReference type="ARBA" id="ARBA00030139"/>
    </source>
</evidence>
<comment type="similarity">
    <text evidence="2 16">Belongs to the zinc-containing alcohol dehydrogenase family.</text>
</comment>
<evidence type="ECO:0000259" key="17">
    <source>
        <dbReference type="Pfam" id="PF00107"/>
    </source>
</evidence>